<dbReference type="Pfam" id="PF03631">
    <property type="entry name" value="Virul_fac_BrkB"/>
    <property type="match status" value="1"/>
</dbReference>
<feature type="transmembrane region" description="Helical" evidence="6">
    <location>
        <begin position="192"/>
        <end position="215"/>
    </location>
</feature>
<keyword evidence="3 6" id="KW-0812">Transmembrane</keyword>
<sequence>MFKDNFQKTIVWIKSLYHRVDDFSGGALGVIRTTVERFAEERGSETAASLAYFAFFSIFPMLLVFIVVGSFFVDAEVVQIQLSNILDGIIPGAENLVFQNINHVLRLRGAVSFVALLTLVWSATSVFNILARNINRAFPDARLLDFFKGRLRGLLIFFGIGFLVLLSLATSTLIGLIPVIEIPINGIYLHETILWQIGGFLLPVFLNWMMFWGLYQWVPTVPVSRKASLIGSLIAGVAWVLLNNGFTWYLSSGLSQYQLVYGSLGTIVALLFWVYLTGIIVLIGAHLTAAIQASRRK</sequence>
<dbReference type="RefSeq" id="WP_087861077.1">
    <property type="nucleotide sequence ID" value="NZ_LT859958.1"/>
</dbReference>
<dbReference type="PANTHER" id="PTHR30213">
    <property type="entry name" value="INNER MEMBRANE PROTEIN YHJD"/>
    <property type="match status" value="1"/>
</dbReference>
<evidence type="ECO:0000313" key="8">
    <source>
        <dbReference type="Proteomes" id="UP000195514"/>
    </source>
</evidence>
<feature type="transmembrane region" description="Helical" evidence="6">
    <location>
        <begin position="227"/>
        <end position="250"/>
    </location>
</feature>
<keyword evidence="5 6" id="KW-0472">Membrane</keyword>
<dbReference type="EMBL" id="LT859958">
    <property type="protein sequence ID" value="SMX53120.1"/>
    <property type="molecule type" value="Genomic_DNA"/>
</dbReference>
<dbReference type="GO" id="GO:0005886">
    <property type="term" value="C:plasma membrane"/>
    <property type="evidence" value="ECO:0007669"/>
    <property type="project" value="UniProtKB-SubCell"/>
</dbReference>
<feature type="transmembrane region" description="Helical" evidence="6">
    <location>
        <begin position="50"/>
        <end position="73"/>
    </location>
</feature>
<dbReference type="Proteomes" id="UP000195514">
    <property type="component" value="Chromosome I"/>
</dbReference>
<evidence type="ECO:0000256" key="2">
    <source>
        <dbReference type="ARBA" id="ARBA00022475"/>
    </source>
</evidence>
<keyword evidence="2" id="KW-1003">Cell membrane</keyword>
<feature type="transmembrane region" description="Helical" evidence="6">
    <location>
        <begin position="110"/>
        <end position="130"/>
    </location>
</feature>
<keyword evidence="8" id="KW-1185">Reference proteome</keyword>
<feature type="transmembrane region" description="Helical" evidence="6">
    <location>
        <begin position="151"/>
        <end position="180"/>
    </location>
</feature>
<dbReference type="PIRSF" id="PIRSF035875">
    <property type="entry name" value="RNase_BN"/>
    <property type="match status" value="1"/>
</dbReference>
<comment type="subcellular location">
    <subcellularLocation>
        <location evidence="1">Cell membrane</location>
        <topology evidence="1">Multi-pass membrane protein</topology>
    </subcellularLocation>
</comment>
<evidence type="ECO:0000313" key="7">
    <source>
        <dbReference type="EMBL" id="SMX53120.1"/>
    </source>
</evidence>
<evidence type="ECO:0000256" key="4">
    <source>
        <dbReference type="ARBA" id="ARBA00022989"/>
    </source>
</evidence>
<proteinExistence type="predicted"/>
<protein>
    <submittedName>
        <fullName evidence="7">Putative YihY family protein</fullName>
    </submittedName>
</protein>
<dbReference type="KEGG" id="abat:CFX1CAM_0054"/>
<dbReference type="AlphaFoldDB" id="A0A1Y6K504"/>
<gene>
    <name evidence="7" type="ORF">CFX1CAM_0054</name>
</gene>
<evidence type="ECO:0000256" key="5">
    <source>
        <dbReference type="ARBA" id="ARBA00023136"/>
    </source>
</evidence>
<dbReference type="InterPro" id="IPR017039">
    <property type="entry name" value="Virul_fac_BrkB"/>
</dbReference>
<feature type="transmembrane region" description="Helical" evidence="6">
    <location>
        <begin position="270"/>
        <end position="291"/>
    </location>
</feature>
<organism evidence="7 8">
    <name type="scientific">Candidatus Brevifilum fermentans</name>
    <dbReference type="NCBI Taxonomy" id="1986204"/>
    <lineage>
        <taxon>Bacteria</taxon>
        <taxon>Bacillati</taxon>
        <taxon>Chloroflexota</taxon>
        <taxon>Anaerolineae</taxon>
        <taxon>Anaerolineales</taxon>
        <taxon>Anaerolineaceae</taxon>
        <taxon>Candidatus Brevifilum</taxon>
    </lineage>
</organism>
<evidence type="ECO:0000256" key="3">
    <source>
        <dbReference type="ARBA" id="ARBA00022692"/>
    </source>
</evidence>
<reference evidence="8" key="1">
    <citation type="submission" date="2017-05" db="EMBL/GenBank/DDBJ databases">
        <authorList>
            <person name="Kirkegaard R."/>
            <person name="Mcilroy J S."/>
        </authorList>
    </citation>
    <scope>NUCLEOTIDE SEQUENCE [LARGE SCALE GENOMIC DNA]</scope>
</reference>
<dbReference type="NCBIfam" id="TIGR00765">
    <property type="entry name" value="yihY_not_rbn"/>
    <property type="match status" value="1"/>
</dbReference>
<name>A0A1Y6K504_9CHLR</name>
<evidence type="ECO:0000256" key="1">
    <source>
        <dbReference type="ARBA" id="ARBA00004651"/>
    </source>
</evidence>
<accession>A0A1Y6K504</accession>
<evidence type="ECO:0000256" key="6">
    <source>
        <dbReference type="SAM" id="Phobius"/>
    </source>
</evidence>
<dbReference type="PANTHER" id="PTHR30213:SF0">
    <property type="entry name" value="UPF0761 MEMBRANE PROTEIN YIHY"/>
    <property type="match status" value="1"/>
</dbReference>
<dbReference type="OrthoDB" id="163869at2"/>
<keyword evidence="4 6" id="KW-1133">Transmembrane helix</keyword>